<protein>
    <recommendedName>
        <fullName evidence="1">diguanylate cyclase</fullName>
        <ecNumber evidence="1">2.7.7.65</ecNumber>
    </recommendedName>
</protein>
<dbReference type="Proteomes" id="UP000255265">
    <property type="component" value="Unassembled WGS sequence"/>
</dbReference>
<dbReference type="OrthoDB" id="9813903at2"/>
<dbReference type="InterPro" id="IPR000160">
    <property type="entry name" value="GGDEF_dom"/>
</dbReference>
<gene>
    <name evidence="5" type="ORF">DFR41_107168</name>
</gene>
<dbReference type="GO" id="GO:0005886">
    <property type="term" value="C:plasma membrane"/>
    <property type="evidence" value="ECO:0007669"/>
    <property type="project" value="TreeGrafter"/>
</dbReference>
<reference evidence="5 6" key="1">
    <citation type="submission" date="2018-07" db="EMBL/GenBank/DDBJ databases">
        <title>Genomic Encyclopedia of Type Strains, Phase IV (KMG-IV): sequencing the most valuable type-strain genomes for metagenomic binning, comparative biology and taxonomic classification.</title>
        <authorList>
            <person name="Goeker M."/>
        </authorList>
    </citation>
    <scope>NUCLEOTIDE SEQUENCE [LARGE SCALE GENOMIC DNA]</scope>
    <source>
        <strain evidence="5 6">DSM 21352</strain>
    </source>
</reference>
<dbReference type="GO" id="GO:0052621">
    <property type="term" value="F:diguanylate cyclase activity"/>
    <property type="evidence" value="ECO:0007669"/>
    <property type="project" value="UniProtKB-EC"/>
</dbReference>
<dbReference type="RefSeq" id="WP_017761668.1">
    <property type="nucleotide sequence ID" value="NZ_QQAV01000007.1"/>
</dbReference>
<dbReference type="CDD" id="cd01949">
    <property type="entry name" value="GGDEF"/>
    <property type="match status" value="1"/>
</dbReference>
<dbReference type="InterPro" id="IPR000014">
    <property type="entry name" value="PAS"/>
</dbReference>
<dbReference type="Pfam" id="PF08448">
    <property type="entry name" value="PAS_4"/>
    <property type="match status" value="1"/>
</dbReference>
<dbReference type="CDD" id="cd00130">
    <property type="entry name" value="PAS"/>
    <property type="match status" value="1"/>
</dbReference>
<dbReference type="SMART" id="SM00091">
    <property type="entry name" value="PAS"/>
    <property type="match status" value="1"/>
</dbReference>
<keyword evidence="6" id="KW-1185">Reference proteome</keyword>
<proteinExistence type="predicted"/>
<comment type="caution">
    <text evidence="5">The sequence shown here is derived from an EMBL/GenBank/DDBJ whole genome shotgun (WGS) entry which is preliminary data.</text>
</comment>
<dbReference type="InterPro" id="IPR013656">
    <property type="entry name" value="PAS_4"/>
</dbReference>
<evidence type="ECO:0000313" key="5">
    <source>
        <dbReference type="EMBL" id="RDI22765.1"/>
    </source>
</evidence>
<feature type="domain" description="GGDEF" evidence="4">
    <location>
        <begin position="174"/>
        <end position="311"/>
    </location>
</feature>
<dbReference type="Gene3D" id="3.30.450.20">
    <property type="entry name" value="PAS domain"/>
    <property type="match status" value="1"/>
</dbReference>
<evidence type="ECO:0000259" key="4">
    <source>
        <dbReference type="PROSITE" id="PS50887"/>
    </source>
</evidence>
<dbReference type="SUPFAM" id="SSF55073">
    <property type="entry name" value="Nucleotide cyclase"/>
    <property type="match status" value="1"/>
</dbReference>
<dbReference type="SMART" id="SM00267">
    <property type="entry name" value="GGDEF"/>
    <property type="match status" value="1"/>
</dbReference>
<evidence type="ECO:0000313" key="6">
    <source>
        <dbReference type="Proteomes" id="UP000255265"/>
    </source>
</evidence>
<comment type="catalytic activity">
    <reaction evidence="2">
        <text>2 GTP = 3',3'-c-di-GMP + 2 diphosphate</text>
        <dbReference type="Rhea" id="RHEA:24898"/>
        <dbReference type="ChEBI" id="CHEBI:33019"/>
        <dbReference type="ChEBI" id="CHEBI:37565"/>
        <dbReference type="ChEBI" id="CHEBI:58805"/>
        <dbReference type="EC" id="2.7.7.65"/>
    </reaction>
</comment>
<accession>A0A370FF88</accession>
<dbReference type="PROSITE" id="PS50112">
    <property type="entry name" value="PAS"/>
    <property type="match status" value="1"/>
</dbReference>
<dbReference type="NCBIfam" id="TIGR00254">
    <property type="entry name" value="GGDEF"/>
    <property type="match status" value="1"/>
</dbReference>
<dbReference type="InterPro" id="IPR050469">
    <property type="entry name" value="Diguanylate_Cyclase"/>
</dbReference>
<evidence type="ECO:0000256" key="2">
    <source>
        <dbReference type="ARBA" id="ARBA00034247"/>
    </source>
</evidence>
<dbReference type="Pfam" id="PF00990">
    <property type="entry name" value="GGDEF"/>
    <property type="match status" value="1"/>
</dbReference>
<dbReference type="InterPro" id="IPR035965">
    <property type="entry name" value="PAS-like_dom_sf"/>
</dbReference>
<dbReference type="GO" id="GO:1902201">
    <property type="term" value="P:negative regulation of bacterial-type flagellum-dependent cell motility"/>
    <property type="evidence" value="ECO:0007669"/>
    <property type="project" value="TreeGrafter"/>
</dbReference>
<dbReference type="PANTHER" id="PTHR45138:SF9">
    <property type="entry name" value="DIGUANYLATE CYCLASE DGCM-RELATED"/>
    <property type="match status" value="1"/>
</dbReference>
<dbReference type="FunFam" id="3.30.70.270:FF:000001">
    <property type="entry name" value="Diguanylate cyclase domain protein"/>
    <property type="match status" value="1"/>
</dbReference>
<dbReference type="PROSITE" id="PS50887">
    <property type="entry name" value="GGDEF"/>
    <property type="match status" value="1"/>
</dbReference>
<dbReference type="EC" id="2.7.7.65" evidence="1"/>
<dbReference type="GO" id="GO:0043709">
    <property type="term" value="P:cell adhesion involved in single-species biofilm formation"/>
    <property type="evidence" value="ECO:0007669"/>
    <property type="project" value="TreeGrafter"/>
</dbReference>
<dbReference type="STRING" id="433924.NS331_20500"/>
<dbReference type="NCBIfam" id="TIGR00229">
    <property type="entry name" value="sensory_box"/>
    <property type="match status" value="1"/>
</dbReference>
<sequence length="324" mass="35666">MAENDEAREASYRAMLTQVTVDKLADMIIWLDEHGRYVFVNPATTRLLGYSAEELEGLHVWDIDPHFDEARWREHWAEVVARKSFRLETVNRSRDGVDIPIEVTVNLVEYGGQRFNCSIVRDITERKRFEAELRALNDRIYRLSVTDALTGLANRRHFDIQLDAESRRHLQWDRPLSLVLADVDAFKAFNDAHGHVDGDRALQRVAAALQDAVAVPGATVARYGGEEFACILPGTSHTQALAVAEQARLAVAALDIAHAHSDVAPHVTASLGVLTVEGTQPHTPDALLRLADGALYRAKREGRDRVVGVSVSSPTSGVPAAGAG</sequence>
<dbReference type="EMBL" id="QQAV01000007">
    <property type="protein sequence ID" value="RDI22765.1"/>
    <property type="molecule type" value="Genomic_DNA"/>
</dbReference>
<dbReference type="SUPFAM" id="SSF55785">
    <property type="entry name" value="PYP-like sensor domain (PAS domain)"/>
    <property type="match status" value="1"/>
</dbReference>
<organism evidence="5 6">
    <name type="scientific">Pseudacidovorax intermedius</name>
    <dbReference type="NCBI Taxonomy" id="433924"/>
    <lineage>
        <taxon>Bacteria</taxon>
        <taxon>Pseudomonadati</taxon>
        <taxon>Pseudomonadota</taxon>
        <taxon>Betaproteobacteria</taxon>
        <taxon>Burkholderiales</taxon>
        <taxon>Comamonadaceae</taxon>
        <taxon>Pseudacidovorax</taxon>
    </lineage>
</organism>
<dbReference type="PANTHER" id="PTHR45138">
    <property type="entry name" value="REGULATORY COMPONENTS OF SENSORY TRANSDUCTION SYSTEM"/>
    <property type="match status" value="1"/>
</dbReference>
<dbReference type="InterPro" id="IPR029787">
    <property type="entry name" value="Nucleotide_cyclase"/>
</dbReference>
<dbReference type="InterPro" id="IPR043128">
    <property type="entry name" value="Rev_trsase/Diguanyl_cyclase"/>
</dbReference>
<name>A0A370FF88_9BURK</name>
<dbReference type="AlphaFoldDB" id="A0A370FF88"/>
<feature type="domain" description="PAS" evidence="3">
    <location>
        <begin position="8"/>
        <end position="57"/>
    </location>
</feature>
<dbReference type="Gene3D" id="3.30.70.270">
    <property type="match status" value="1"/>
</dbReference>
<evidence type="ECO:0000259" key="3">
    <source>
        <dbReference type="PROSITE" id="PS50112"/>
    </source>
</evidence>
<evidence type="ECO:0000256" key="1">
    <source>
        <dbReference type="ARBA" id="ARBA00012528"/>
    </source>
</evidence>